<dbReference type="VEuPathDB" id="PiroplasmaDB:BMR1_02g00475"/>
<evidence type="ECO:0000256" key="3">
    <source>
        <dbReference type="ARBA" id="ARBA00022842"/>
    </source>
</evidence>
<dbReference type="InterPro" id="IPR006073">
    <property type="entry name" value="GTP-bd"/>
</dbReference>
<keyword evidence="2" id="KW-0547">Nucleotide-binding</keyword>
<gene>
    <name evidence="6" type="ORF">BMR1_02g00475</name>
</gene>
<evidence type="ECO:0000256" key="2">
    <source>
        <dbReference type="ARBA" id="ARBA00022741"/>
    </source>
</evidence>
<dbReference type="AlphaFoldDB" id="A0A1R4AA06"/>
<feature type="domain" description="EngB-type G" evidence="5">
    <location>
        <begin position="59"/>
        <end position="254"/>
    </location>
</feature>
<evidence type="ECO:0000256" key="4">
    <source>
        <dbReference type="ARBA" id="ARBA00023134"/>
    </source>
</evidence>
<keyword evidence="4" id="KW-0342">GTP-binding</keyword>
<dbReference type="Pfam" id="PF01926">
    <property type="entry name" value="MMR_HSR1"/>
    <property type="match status" value="1"/>
</dbReference>
<keyword evidence="1" id="KW-0479">Metal-binding</keyword>
<proteinExistence type="predicted"/>
<sequence length="264" mass="30237">MIIPYLARPYVNIYVPNTNSVPIWLSDNVQLFVKRLFMKQVVPQPIYVSETIDYMKVTKIPQISLMGMSNCGKSSLINSLIHNVPLEHPLQKHMSNAKMLNMPTYAPVSDKPGRTRHLFTFNLDNSLSIVDLPGYGFAKGQFKTLNTWNKLIEKYLSRATNLKRILSLVDSRKGITELDIELWEMLKSYKIPFHVIFTKVDMLTSVELHNLNGTAIELLRGYSSCVFNYLNCTSSKNMLGILELKCTIAHLVHEERCKNNILNN</sequence>
<keyword evidence="3" id="KW-0460">Magnesium</keyword>
<dbReference type="InterPro" id="IPR030393">
    <property type="entry name" value="G_ENGB_dom"/>
</dbReference>
<dbReference type="OrthoDB" id="391988at2759"/>
<dbReference type="EMBL" id="FO082872">
    <property type="protein sequence ID" value="SJK85807.1"/>
    <property type="molecule type" value="Genomic_DNA"/>
</dbReference>
<dbReference type="GO" id="GO:0046872">
    <property type="term" value="F:metal ion binding"/>
    <property type="evidence" value="ECO:0007669"/>
    <property type="project" value="UniProtKB-KW"/>
</dbReference>
<dbReference type="Gene3D" id="3.40.50.300">
    <property type="entry name" value="P-loop containing nucleotide triphosphate hydrolases"/>
    <property type="match status" value="1"/>
</dbReference>
<evidence type="ECO:0000256" key="1">
    <source>
        <dbReference type="ARBA" id="ARBA00022723"/>
    </source>
</evidence>
<keyword evidence="7" id="KW-1185">Reference proteome</keyword>
<reference evidence="6 7" key="3">
    <citation type="journal article" date="2016" name="Sci. Rep.">
        <title>Genome-wide diversity and gene expression profiling of Babesia microti isolates identify polymorphic genes that mediate host-pathogen interactions.</title>
        <authorList>
            <person name="Silva J.C."/>
            <person name="Cornillot E."/>
            <person name="McCracken C."/>
            <person name="Usmani-Brown S."/>
            <person name="Dwivedi A."/>
            <person name="Ifeonu O.O."/>
            <person name="Crabtree J."/>
            <person name="Gotia H.T."/>
            <person name="Virji A.Z."/>
            <person name="Reynes C."/>
            <person name="Colinge J."/>
            <person name="Kumar V."/>
            <person name="Lawres L."/>
            <person name="Pazzi J.E."/>
            <person name="Pablo J.V."/>
            <person name="Hung C."/>
            <person name="Brancato J."/>
            <person name="Kumari P."/>
            <person name="Orvis J."/>
            <person name="Tretina K."/>
            <person name="Chibucos M."/>
            <person name="Ott S."/>
            <person name="Sadzewicz L."/>
            <person name="Sengamalay N."/>
            <person name="Shetty A.C."/>
            <person name="Su Q."/>
            <person name="Tallon L."/>
            <person name="Fraser C.M."/>
            <person name="Frutos R."/>
            <person name="Molina D.M."/>
            <person name="Krause P.J."/>
            <person name="Ben Mamoun C."/>
        </authorList>
    </citation>
    <scope>NUCLEOTIDE SEQUENCE [LARGE SCALE GENOMIC DNA]</scope>
    <source>
        <strain evidence="6 7">RI</strain>
    </source>
</reference>
<dbReference type="KEGG" id="bmic:BMR1_02g00475"/>
<dbReference type="GO" id="GO:0005525">
    <property type="term" value="F:GTP binding"/>
    <property type="evidence" value="ECO:0007669"/>
    <property type="project" value="UniProtKB-KW"/>
</dbReference>
<evidence type="ECO:0000259" key="5">
    <source>
        <dbReference type="PROSITE" id="PS51706"/>
    </source>
</evidence>
<accession>A0A1R4AA06</accession>
<reference evidence="6 7" key="1">
    <citation type="journal article" date="2012" name="Nucleic Acids Res.">
        <title>Sequencing of the smallest Apicomplexan genome from the human pathogen Babesia microti.</title>
        <authorList>
            <person name="Cornillot E."/>
            <person name="Hadj-Kaddour K."/>
            <person name="Dassouli A."/>
            <person name="Noel B."/>
            <person name="Ranwez V."/>
            <person name="Vacherie B."/>
            <person name="Augagneur Y."/>
            <person name="Bres V."/>
            <person name="Duclos A."/>
            <person name="Randazzo S."/>
            <person name="Carcy B."/>
            <person name="Debierre-Grockiego F."/>
            <person name="Delbecq S."/>
            <person name="Moubri-Menage K."/>
            <person name="Shams-Eldin H."/>
            <person name="Usmani-Brown S."/>
            <person name="Bringaud F."/>
            <person name="Wincker P."/>
            <person name="Vivares C.P."/>
            <person name="Schwarz R.T."/>
            <person name="Schetters T.P."/>
            <person name="Krause P.J."/>
            <person name="Gorenflot A."/>
            <person name="Berry V."/>
            <person name="Barbe V."/>
            <person name="Ben Mamoun C."/>
        </authorList>
    </citation>
    <scope>NUCLEOTIDE SEQUENCE [LARGE SCALE GENOMIC DNA]</scope>
    <source>
        <strain evidence="6 7">RI</strain>
    </source>
</reference>
<dbReference type="PROSITE" id="PS51706">
    <property type="entry name" value="G_ENGB"/>
    <property type="match status" value="1"/>
</dbReference>
<organism evidence="6 7">
    <name type="scientific">Babesia microti (strain RI)</name>
    <dbReference type="NCBI Taxonomy" id="1133968"/>
    <lineage>
        <taxon>Eukaryota</taxon>
        <taxon>Sar</taxon>
        <taxon>Alveolata</taxon>
        <taxon>Apicomplexa</taxon>
        <taxon>Aconoidasida</taxon>
        <taxon>Piroplasmida</taxon>
        <taxon>Babesiidae</taxon>
        <taxon>Babesia</taxon>
    </lineage>
</organism>
<dbReference type="CDD" id="cd01876">
    <property type="entry name" value="YihA_EngB"/>
    <property type="match status" value="1"/>
</dbReference>
<protein>
    <submittedName>
        <fullName evidence="6">GTP-binding protein</fullName>
    </submittedName>
</protein>
<dbReference type="SUPFAM" id="SSF52540">
    <property type="entry name" value="P-loop containing nucleoside triphosphate hydrolases"/>
    <property type="match status" value="1"/>
</dbReference>
<evidence type="ECO:0000313" key="6">
    <source>
        <dbReference type="EMBL" id="SJK85807.1"/>
    </source>
</evidence>
<dbReference type="Proteomes" id="UP000002899">
    <property type="component" value="Chromosome II"/>
</dbReference>
<reference evidence="6 7" key="2">
    <citation type="journal article" date="2013" name="PLoS ONE">
        <title>Whole genome mapping and re-organization of the nuclear and mitochondrial genomes of Babesia microti isolates.</title>
        <authorList>
            <person name="Cornillot E."/>
            <person name="Dassouli A."/>
            <person name="Garg A."/>
            <person name="Pachikara N."/>
            <person name="Randazzo S."/>
            <person name="Depoix D."/>
            <person name="Carcy B."/>
            <person name="Delbecq S."/>
            <person name="Frutos R."/>
            <person name="Silva J.C."/>
            <person name="Sutton R."/>
            <person name="Krause P.J."/>
            <person name="Mamoun C.B."/>
        </authorList>
    </citation>
    <scope>NUCLEOTIDE SEQUENCE [LARGE SCALE GENOMIC DNA]</scope>
    <source>
        <strain evidence="6 7">RI</strain>
    </source>
</reference>
<dbReference type="RefSeq" id="XP_021338026.1">
    <property type="nucleotide sequence ID" value="XM_021483060.1"/>
</dbReference>
<name>A0A1R4AA06_BABMR</name>
<dbReference type="GeneID" id="24423885"/>
<dbReference type="PANTHER" id="PTHR11649">
    <property type="entry name" value="MSS1/TRME-RELATED GTP-BINDING PROTEIN"/>
    <property type="match status" value="1"/>
</dbReference>
<dbReference type="InterPro" id="IPR027417">
    <property type="entry name" value="P-loop_NTPase"/>
</dbReference>
<dbReference type="PANTHER" id="PTHR11649:SF13">
    <property type="entry name" value="ENGB-TYPE G DOMAIN-CONTAINING PROTEIN"/>
    <property type="match status" value="1"/>
</dbReference>
<evidence type="ECO:0000313" key="7">
    <source>
        <dbReference type="Proteomes" id="UP000002899"/>
    </source>
</evidence>